<reference evidence="5" key="1">
    <citation type="submission" date="2021-02" db="EMBL/GenBank/DDBJ databases">
        <authorList>
            <person name="Nowell W R."/>
        </authorList>
    </citation>
    <scope>NUCLEOTIDE SEQUENCE</scope>
</reference>
<dbReference type="PROSITE" id="PS51125">
    <property type="entry name" value="NHL"/>
    <property type="match status" value="1"/>
</dbReference>
<evidence type="ECO:0000256" key="2">
    <source>
        <dbReference type="ARBA" id="ARBA00022737"/>
    </source>
</evidence>
<sequence length="362" mass="40236">MSNITSTTTTAIPEIRTTNTELVTEGMKTTTTTTTIVMPEIRTTNAELVTEGMKTTTRRKDLIYSKWVQNGTTVAGGNGQGEKLNQLDYPSGIYIDDDHQAIYTADRQNGRIVEWKYGAKNGEIVAGGQYVGSGTDELNWPSSILIDKNNGFMIICDPRNKRVVRWFYRNRTYERTIIPYIDCFGIAMDDNGDLYVSDTVKHEVTRWKQGQTHGEVVAGGNGQGNNLNQLNNPSHIFIDQEHSVFVSDHKNHRVMKWTKGAKEGTVVAGGHGPGGALTHLFEPNGLFIDRSGNIYIADTFNDRVMCWPKGSTEGRVIVGGNGRGLGSNQFNYPWSLSLDRNGNLYVVDSANQRIQKFDVVDD</sequence>
<dbReference type="EMBL" id="CAJOAY010001643">
    <property type="protein sequence ID" value="CAF3869468.1"/>
    <property type="molecule type" value="Genomic_DNA"/>
</dbReference>
<evidence type="ECO:0000256" key="4">
    <source>
        <dbReference type="PROSITE-ProRule" id="PRU00504"/>
    </source>
</evidence>
<dbReference type="Proteomes" id="UP000663881">
    <property type="component" value="Unassembled WGS sequence"/>
</dbReference>
<dbReference type="SUPFAM" id="SSF101898">
    <property type="entry name" value="NHL repeat"/>
    <property type="match status" value="1"/>
</dbReference>
<dbReference type="InterPro" id="IPR001258">
    <property type="entry name" value="NHL_repeat"/>
</dbReference>
<dbReference type="Pfam" id="PF01436">
    <property type="entry name" value="NHL"/>
    <property type="match status" value="1"/>
</dbReference>
<keyword evidence="3" id="KW-0325">Glycoprotein</keyword>
<name>A0A819FIM2_9BILA</name>
<evidence type="ECO:0000256" key="1">
    <source>
        <dbReference type="ARBA" id="ARBA00022729"/>
    </source>
</evidence>
<keyword evidence="2" id="KW-0677">Repeat</keyword>
<dbReference type="InterPro" id="IPR011042">
    <property type="entry name" value="6-blade_b-propeller_TolB-like"/>
</dbReference>
<dbReference type="PANTHER" id="PTHR10680:SF14">
    <property type="entry name" value="PEPTIDYL-GLYCINE ALPHA-AMIDATING MONOOXYGENASE"/>
    <property type="match status" value="1"/>
</dbReference>
<dbReference type="CDD" id="cd05819">
    <property type="entry name" value="NHL"/>
    <property type="match status" value="1"/>
</dbReference>
<accession>A0A819FIM2</accession>
<protein>
    <submittedName>
        <fullName evidence="5">Uncharacterized protein</fullName>
    </submittedName>
</protein>
<dbReference type="PANTHER" id="PTHR10680">
    <property type="entry name" value="PEPTIDYL-GLYCINE ALPHA-AMIDATING MONOOXYGENASE"/>
    <property type="match status" value="1"/>
</dbReference>
<feature type="repeat" description="NHL" evidence="4">
    <location>
        <begin position="319"/>
        <end position="360"/>
    </location>
</feature>
<evidence type="ECO:0000313" key="6">
    <source>
        <dbReference type="Proteomes" id="UP000663881"/>
    </source>
</evidence>
<dbReference type="Gene3D" id="2.40.10.500">
    <property type="match status" value="1"/>
</dbReference>
<keyword evidence="1" id="KW-0732">Signal</keyword>
<evidence type="ECO:0000256" key="3">
    <source>
        <dbReference type="ARBA" id="ARBA00023180"/>
    </source>
</evidence>
<gene>
    <name evidence="5" type="ORF">OKA104_LOCUS22511</name>
</gene>
<comment type="caution">
    <text evidence="5">The sequence shown here is derived from an EMBL/GenBank/DDBJ whole genome shotgun (WGS) entry which is preliminary data.</text>
</comment>
<dbReference type="AlphaFoldDB" id="A0A819FIM2"/>
<proteinExistence type="predicted"/>
<organism evidence="5 6">
    <name type="scientific">Adineta steineri</name>
    <dbReference type="NCBI Taxonomy" id="433720"/>
    <lineage>
        <taxon>Eukaryota</taxon>
        <taxon>Metazoa</taxon>
        <taxon>Spiralia</taxon>
        <taxon>Gnathifera</taxon>
        <taxon>Rotifera</taxon>
        <taxon>Eurotatoria</taxon>
        <taxon>Bdelloidea</taxon>
        <taxon>Adinetida</taxon>
        <taxon>Adinetidae</taxon>
        <taxon>Adineta</taxon>
    </lineage>
</organism>
<evidence type="ECO:0000313" key="5">
    <source>
        <dbReference type="EMBL" id="CAF3869468.1"/>
    </source>
</evidence>
<dbReference type="Gene3D" id="2.120.10.30">
    <property type="entry name" value="TolB, C-terminal domain"/>
    <property type="match status" value="2"/>
</dbReference>